<dbReference type="Proteomes" id="UP001586593">
    <property type="component" value="Unassembled WGS sequence"/>
</dbReference>
<name>A0ABR3X3G6_9PEZI</name>
<reference evidence="1 2" key="1">
    <citation type="journal article" date="2024" name="Commun. Biol.">
        <title>Comparative genomic analysis of thermophilic fungi reveals convergent evolutionary adaptations and gene losses.</title>
        <authorList>
            <person name="Steindorff A.S."/>
            <person name="Aguilar-Pontes M.V."/>
            <person name="Robinson A.J."/>
            <person name="Andreopoulos B."/>
            <person name="LaButti K."/>
            <person name="Kuo A."/>
            <person name="Mondo S."/>
            <person name="Riley R."/>
            <person name="Otillar R."/>
            <person name="Haridas S."/>
            <person name="Lipzen A."/>
            <person name="Grimwood J."/>
            <person name="Schmutz J."/>
            <person name="Clum A."/>
            <person name="Reid I.D."/>
            <person name="Moisan M.C."/>
            <person name="Butler G."/>
            <person name="Nguyen T.T.M."/>
            <person name="Dewar K."/>
            <person name="Conant G."/>
            <person name="Drula E."/>
            <person name="Henrissat B."/>
            <person name="Hansel C."/>
            <person name="Singer S."/>
            <person name="Hutchinson M.I."/>
            <person name="de Vries R.P."/>
            <person name="Natvig D.O."/>
            <person name="Powell A.J."/>
            <person name="Tsang A."/>
            <person name="Grigoriev I.V."/>
        </authorList>
    </citation>
    <scope>NUCLEOTIDE SEQUENCE [LARGE SCALE GENOMIC DNA]</scope>
    <source>
        <strain evidence="1 2">ATCC 24622</strain>
    </source>
</reference>
<accession>A0ABR3X3G6</accession>
<dbReference type="EMBL" id="JAZHXJ010000177">
    <property type="protein sequence ID" value="KAL1870296.1"/>
    <property type="molecule type" value="Genomic_DNA"/>
</dbReference>
<keyword evidence="2" id="KW-1185">Reference proteome</keyword>
<proteinExistence type="predicted"/>
<gene>
    <name evidence="1" type="ORF">VTK73DRAFT_2671</name>
</gene>
<comment type="caution">
    <text evidence="1">The sequence shown here is derived from an EMBL/GenBank/DDBJ whole genome shotgun (WGS) entry which is preliminary data.</text>
</comment>
<organism evidence="1 2">
    <name type="scientific">Phialemonium thermophilum</name>
    <dbReference type="NCBI Taxonomy" id="223376"/>
    <lineage>
        <taxon>Eukaryota</taxon>
        <taxon>Fungi</taxon>
        <taxon>Dikarya</taxon>
        <taxon>Ascomycota</taxon>
        <taxon>Pezizomycotina</taxon>
        <taxon>Sordariomycetes</taxon>
        <taxon>Sordariomycetidae</taxon>
        <taxon>Cephalothecales</taxon>
        <taxon>Cephalothecaceae</taxon>
        <taxon>Phialemonium</taxon>
    </lineage>
</organism>
<evidence type="ECO:0000313" key="2">
    <source>
        <dbReference type="Proteomes" id="UP001586593"/>
    </source>
</evidence>
<protein>
    <submittedName>
        <fullName evidence="1">Uncharacterized protein</fullName>
    </submittedName>
</protein>
<sequence length="119" mass="13295">MAATLNTSTVPACDSLSIMPYFTAFPPQTRLQATASTVPKVTYYNRRPCYLPSIVPLVLAALYYRATRREHQSGHAHEVPPVVVVGAFPQFPPTLVRGELLKLYLFFEVPAHANIRRPL</sequence>
<evidence type="ECO:0000313" key="1">
    <source>
        <dbReference type="EMBL" id="KAL1870296.1"/>
    </source>
</evidence>